<evidence type="ECO:0000256" key="1">
    <source>
        <dbReference type="SAM" id="MobiDB-lite"/>
    </source>
</evidence>
<evidence type="ECO:0000313" key="3">
    <source>
        <dbReference type="Proteomes" id="UP000799764"/>
    </source>
</evidence>
<reference evidence="2" key="1">
    <citation type="journal article" date="2020" name="Stud. Mycol.">
        <title>101 Dothideomycetes genomes: a test case for predicting lifestyles and emergence of pathogens.</title>
        <authorList>
            <person name="Haridas S."/>
            <person name="Albert R."/>
            <person name="Binder M."/>
            <person name="Bloem J."/>
            <person name="Labutti K."/>
            <person name="Salamov A."/>
            <person name="Andreopoulos B."/>
            <person name="Baker S."/>
            <person name="Barry K."/>
            <person name="Bills G."/>
            <person name="Bluhm B."/>
            <person name="Cannon C."/>
            <person name="Castanera R."/>
            <person name="Culley D."/>
            <person name="Daum C."/>
            <person name="Ezra D."/>
            <person name="Gonzalez J."/>
            <person name="Henrissat B."/>
            <person name="Kuo A."/>
            <person name="Liang C."/>
            <person name="Lipzen A."/>
            <person name="Lutzoni F."/>
            <person name="Magnuson J."/>
            <person name="Mondo S."/>
            <person name="Nolan M."/>
            <person name="Ohm R."/>
            <person name="Pangilinan J."/>
            <person name="Park H.-J."/>
            <person name="Ramirez L."/>
            <person name="Alfaro M."/>
            <person name="Sun H."/>
            <person name="Tritt A."/>
            <person name="Yoshinaga Y."/>
            <person name="Zwiers L.-H."/>
            <person name="Turgeon B."/>
            <person name="Goodwin S."/>
            <person name="Spatafora J."/>
            <person name="Crous P."/>
            <person name="Grigoriev I."/>
        </authorList>
    </citation>
    <scope>NUCLEOTIDE SEQUENCE</scope>
    <source>
        <strain evidence="2">CBS 690.94</strain>
    </source>
</reference>
<keyword evidence="3" id="KW-1185">Reference proteome</keyword>
<gene>
    <name evidence="2" type="ORF">P171DRAFT_231903</name>
</gene>
<accession>A0A9P4PPJ9</accession>
<dbReference type="EMBL" id="MU001496">
    <property type="protein sequence ID" value="KAF2447792.1"/>
    <property type="molecule type" value="Genomic_DNA"/>
</dbReference>
<feature type="compositionally biased region" description="Polar residues" evidence="1">
    <location>
        <begin position="109"/>
        <end position="122"/>
    </location>
</feature>
<sequence length="159" mass="17372">MFSADLSWTDPDTEKVGVRRERIAKERSLHSTTPSVSSSRSSIASSFADERQLWWTSSLRKAKSLKLNKKARPSTSRSNVTDASRPTSTALRSIESEPSRELKDPSLQPGWTYSSTLSSNLPSGAPLDSPAPEYEVPELEGDLSSRGANSTGSRSSRKL</sequence>
<dbReference type="AlphaFoldDB" id="A0A9P4PPJ9"/>
<evidence type="ECO:0000313" key="2">
    <source>
        <dbReference type="EMBL" id="KAF2447792.1"/>
    </source>
</evidence>
<feature type="compositionally biased region" description="Polar residues" evidence="1">
    <location>
        <begin position="146"/>
        <end position="159"/>
    </location>
</feature>
<feature type="region of interest" description="Disordered" evidence="1">
    <location>
        <begin position="1"/>
        <end position="47"/>
    </location>
</feature>
<feature type="compositionally biased region" description="Polar residues" evidence="1">
    <location>
        <begin position="73"/>
        <end position="91"/>
    </location>
</feature>
<proteinExistence type="predicted"/>
<organism evidence="2 3">
    <name type="scientific">Karstenula rhodostoma CBS 690.94</name>
    <dbReference type="NCBI Taxonomy" id="1392251"/>
    <lineage>
        <taxon>Eukaryota</taxon>
        <taxon>Fungi</taxon>
        <taxon>Dikarya</taxon>
        <taxon>Ascomycota</taxon>
        <taxon>Pezizomycotina</taxon>
        <taxon>Dothideomycetes</taxon>
        <taxon>Pleosporomycetidae</taxon>
        <taxon>Pleosporales</taxon>
        <taxon>Massarineae</taxon>
        <taxon>Didymosphaeriaceae</taxon>
        <taxon>Karstenula</taxon>
    </lineage>
</organism>
<name>A0A9P4PPJ9_9PLEO</name>
<feature type="compositionally biased region" description="Basic and acidic residues" evidence="1">
    <location>
        <begin position="12"/>
        <end position="29"/>
    </location>
</feature>
<feature type="region of interest" description="Disordered" evidence="1">
    <location>
        <begin position="64"/>
        <end position="159"/>
    </location>
</feature>
<feature type="compositionally biased region" description="Low complexity" evidence="1">
    <location>
        <begin position="30"/>
        <end position="46"/>
    </location>
</feature>
<comment type="caution">
    <text evidence="2">The sequence shown here is derived from an EMBL/GenBank/DDBJ whole genome shotgun (WGS) entry which is preliminary data.</text>
</comment>
<dbReference type="Proteomes" id="UP000799764">
    <property type="component" value="Unassembled WGS sequence"/>
</dbReference>
<feature type="compositionally biased region" description="Basic and acidic residues" evidence="1">
    <location>
        <begin position="94"/>
        <end position="104"/>
    </location>
</feature>
<protein>
    <submittedName>
        <fullName evidence="2">Uncharacterized protein</fullName>
    </submittedName>
</protein>
<dbReference type="OrthoDB" id="3902588at2759"/>